<name>A0A098AZC7_DESHA</name>
<accession>A0A098AZC7</accession>
<evidence type="ECO:0000256" key="3">
    <source>
        <dbReference type="ARBA" id="ARBA00022827"/>
    </source>
</evidence>
<dbReference type="InterPro" id="IPR050315">
    <property type="entry name" value="FAD-oxidoreductase_2"/>
</dbReference>
<gene>
    <name evidence="7" type="ORF">DPCES_1094</name>
</gene>
<dbReference type="SUPFAM" id="SSF51905">
    <property type="entry name" value="FAD/NAD(P)-binding domain"/>
    <property type="match status" value="1"/>
</dbReference>
<protein>
    <submittedName>
        <fullName evidence="7">Tat pathway signal sequence domain protein</fullName>
    </submittedName>
</protein>
<dbReference type="Pfam" id="PF00890">
    <property type="entry name" value="FAD_binding_2"/>
    <property type="match status" value="1"/>
</dbReference>
<feature type="domain" description="FAD-dependent oxidoreductase 2 FAD-binding" evidence="6">
    <location>
        <begin position="90"/>
        <end position="585"/>
    </location>
</feature>
<dbReference type="EMBL" id="LK996017">
    <property type="protein sequence ID" value="CDX00981.1"/>
    <property type="molecule type" value="Genomic_DNA"/>
</dbReference>
<dbReference type="PROSITE" id="PS51257">
    <property type="entry name" value="PROKAR_LIPOPROTEIN"/>
    <property type="match status" value="1"/>
</dbReference>
<dbReference type="InterPro" id="IPR006311">
    <property type="entry name" value="TAT_signal"/>
</dbReference>
<feature type="region of interest" description="Disordered" evidence="5">
    <location>
        <begin position="34"/>
        <end position="60"/>
    </location>
</feature>
<organism evidence="7">
    <name type="scientific">Desulfitobacterium hafniense</name>
    <name type="common">Desulfitobacterium frappieri</name>
    <dbReference type="NCBI Taxonomy" id="49338"/>
    <lineage>
        <taxon>Bacteria</taxon>
        <taxon>Bacillati</taxon>
        <taxon>Bacillota</taxon>
        <taxon>Clostridia</taxon>
        <taxon>Eubacteriales</taxon>
        <taxon>Desulfitobacteriaceae</taxon>
        <taxon>Desulfitobacterium</taxon>
    </lineage>
</organism>
<dbReference type="Gene3D" id="3.90.700.10">
    <property type="entry name" value="Succinate dehydrogenase/fumarate reductase flavoprotein, catalytic domain"/>
    <property type="match status" value="1"/>
</dbReference>
<evidence type="ECO:0000256" key="5">
    <source>
        <dbReference type="SAM" id="MobiDB-lite"/>
    </source>
</evidence>
<dbReference type="PANTHER" id="PTHR43400:SF10">
    <property type="entry name" value="3-OXOSTEROID 1-DEHYDROGENASE"/>
    <property type="match status" value="1"/>
</dbReference>
<dbReference type="AlphaFoldDB" id="A0A098AZC7"/>
<dbReference type="Gene3D" id="3.50.50.60">
    <property type="entry name" value="FAD/NAD(P)-binding domain"/>
    <property type="match status" value="1"/>
</dbReference>
<dbReference type="PATRIC" id="fig|49338.4.peg.1184"/>
<dbReference type="InterPro" id="IPR027477">
    <property type="entry name" value="Succ_DH/fumarate_Rdtase_cat_sf"/>
</dbReference>
<dbReference type="InterPro" id="IPR003953">
    <property type="entry name" value="FAD-dep_OxRdtase_2_FAD-bd"/>
</dbReference>
<dbReference type="RefSeq" id="WP_005814208.1">
    <property type="nucleotide sequence ID" value="NZ_CABKQQ010000051.1"/>
</dbReference>
<keyword evidence="2" id="KW-0285">Flavoprotein</keyword>
<evidence type="ECO:0000256" key="2">
    <source>
        <dbReference type="ARBA" id="ARBA00022630"/>
    </source>
</evidence>
<reference evidence="7" key="1">
    <citation type="submission" date="2014-07" db="EMBL/GenBank/DDBJ databases">
        <authorList>
            <person name="Hornung V.Bastian."/>
        </authorList>
    </citation>
    <scope>NUCLEOTIDE SEQUENCE</scope>
    <source>
        <strain evidence="7">PCE-S</strain>
    </source>
</reference>
<keyword evidence="3" id="KW-0274">FAD</keyword>
<dbReference type="PANTHER" id="PTHR43400">
    <property type="entry name" value="FUMARATE REDUCTASE"/>
    <property type="match status" value="1"/>
</dbReference>
<dbReference type="GO" id="GO:0033765">
    <property type="term" value="F:steroid dehydrogenase activity, acting on the CH-CH group of donors"/>
    <property type="evidence" value="ECO:0007669"/>
    <property type="project" value="UniProtKB-ARBA"/>
</dbReference>
<dbReference type="PROSITE" id="PS51318">
    <property type="entry name" value="TAT"/>
    <property type="match status" value="1"/>
</dbReference>
<comment type="cofactor">
    <cofactor evidence="1">
        <name>FAD</name>
        <dbReference type="ChEBI" id="CHEBI:57692"/>
    </cofactor>
</comment>
<evidence type="ECO:0000259" key="6">
    <source>
        <dbReference type="Pfam" id="PF00890"/>
    </source>
</evidence>
<dbReference type="InterPro" id="IPR036188">
    <property type="entry name" value="FAD/NAD-bd_sf"/>
</dbReference>
<evidence type="ECO:0000313" key="7">
    <source>
        <dbReference type="EMBL" id="CDX00981.1"/>
    </source>
</evidence>
<evidence type="ECO:0000256" key="4">
    <source>
        <dbReference type="ARBA" id="ARBA00023002"/>
    </source>
</evidence>
<dbReference type="SUPFAM" id="SSF56425">
    <property type="entry name" value="Succinate dehydrogenase/fumarate reductase flavoprotein, catalytic domain"/>
    <property type="match status" value="1"/>
</dbReference>
<keyword evidence="4" id="KW-0560">Oxidoreductase</keyword>
<sequence length="609" mass="66471">MKEKTKQSTEVSRRRFLQGMGAIGATVVATGLTACAPSSGDSGGNAGAPATDSGSATTGYDWKAQSKNELAWLPPEPADPTDISEEKRADVVVIGSGVAGTCAARKAAEAGASVILIEKAKTAGVCRSGEYAVPGKSKVFATWKRGEGFDDYVDPELIVDREMEEMCYYPKRAIYSRWAHNVGPVFDWFCDAMGDRLYIAPNSTDPVPTDKEQVLWPFYVPLPEHFDWRKEAAPTYPVSVKFSNPDQHAIVKANVDKAIENGTEVLTSHFAEKLIKEGDRITGVFVRDAASGTHKKITANKGVILATGDYSSNKDILAYYNPDFVVNNGPLMWPDVDVEGNRTNQGDGLILGSYVNAAIQQKHAPMTHYMGHFGTSKGGIGTAPFLRLNLNGERFMNEDQGGQAVQNQLEAQPERKCWTIFDSTWAESVPYFQAMHGCPSYVVDKPTPENLTIDGISPYIMPDAVEDAVAQKNATMFKAETIDELLALTDIRDKEKAKASIERYNELARNGEDVDFGKVATRLHTIEKGPFYTFESGMSMTLIVAGGLVSDEDCHVYDKEGKIIPGLYVAGNIQGNRYHVAYPIACKGISHSLCMFYGYIAGENAVKQI</sequence>
<proteinExistence type="predicted"/>
<evidence type="ECO:0000256" key="1">
    <source>
        <dbReference type="ARBA" id="ARBA00001974"/>
    </source>
</evidence>